<proteinExistence type="inferred from homology"/>
<feature type="region of interest" description="Disordered" evidence="7">
    <location>
        <begin position="67"/>
        <end position="89"/>
    </location>
</feature>
<evidence type="ECO:0000256" key="2">
    <source>
        <dbReference type="ARBA" id="ARBA00008320"/>
    </source>
</evidence>
<dbReference type="GeneTree" id="ENSGT00390000008327"/>
<comment type="subcellular location">
    <subcellularLocation>
        <location evidence="1 6">Nucleus</location>
    </subcellularLocation>
</comment>
<evidence type="ECO:0000256" key="5">
    <source>
        <dbReference type="ARBA" id="ARBA00023242"/>
    </source>
</evidence>
<feature type="compositionally biased region" description="Polar residues" evidence="7">
    <location>
        <begin position="293"/>
        <end position="302"/>
    </location>
</feature>
<dbReference type="GeneID" id="103361767"/>
<dbReference type="InterPro" id="IPR017423">
    <property type="entry name" value="TRM6"/>
</dbReference>
<dbReference type="OrthoDB" id="10254665at2759"/>
<comment type="function">
    <text evidence="6">Substrate-binding subunit of tRNA (adenine-N1-)-methyltransferase, which catalyzes the formation of N1-methyladenine at position 58 (m1A58) in initiator methionyl-tRNA.</text>
</comment>
<dbReference type="STRING" id="144197.ENSSPAP00000015422"/>
<evidence type="ECO:0000256" key="4">
    <source>
        <dbReference type="ARBA" id="ARBA00022694"/>
    </source>
</evidence>
<dbReference type="PIRSF" id="PIRSF038170">
    <property type="entry name" value="tRNA_m1A_mtfrase"/>
    <property type="match status" value="1"/>
</dbReference>
<evidence type="ECO:0000256" key="1">
    <source>
        <dbReference type="ARBA" id="ARBA00004123"/>
    </source>
</evidence>
<feature type="compositionally biased region" description="Basic and acidic residues" evidence="7">
    <location>
        <begin position="311"/>
        <end position="331"/>
    </location>
</feature>
<organism evidence="8">
    <name type="scientific">Stegastes partitus</name>
    <name type="common">bicolor damselfish</name>
    <dbReference type="NCBI Taxonomy" id="144197"/>
    <lineage>
        <taxon>Eukaryota</taxon>
        <taxon>Metazoa</taxon>
        <taxon>Chordata</taxon>
        <taxon>Craniata</taxon>
        <taxon>Vertebrata</taxon>
        <taxon>Euteleostomi</taxon>
        <taxon>Actinopterygii</taxon>
        <taxon>Neopterygii</taxon>
        <taxon>Teleostei</taxon>
        <taxon>Neoteleostei</taxon>
        <taxon>Acanthomorphata</taxon>
        <taxon>Ovalentaria</taxon>
        <taxon>Pomacentridae</taxon>
        <taxon>Stegastes</taxon>
    </lineage>
</organism>
<reference evidence="8" key="1">
    <citation type="submission" date="2023-09" db="UniProtKB">
        <authorList>
            <consortium name="Ensembl"/>
        </authorList>
    </citation>
    <scope>IDENTIFICATION</scope>
</reference>
<keyword evidence="5 6" id="KW-0539">Nucleus</keyword>
<name>A0A3B5APF2_9TELE</name>
<dbReference type="AlphaFoldDB" id="A0A3B5APF2"/>
<feature type="compositionally biased region" description="Basic and acidic residues" evidence="7">
    <location>
        <begin position="78"/>
        <end position="89"/>
    </location>
</feature>
<evidence type="ECO:0000256" key="3">
    <source>
        <dbReference type="ARBA" id="ARBA00021704"/>
    </source>
</evidence>
<evidence type="ECO:0000256" key="6">
    <source>
        <dbReference type="PIRNR" id="PIRNR038170"/>
    </source>
</evidence>
<evidence type="ECO:0000256" key="7">
    <source>
        <dbReference type="SAM" id="MobiDB-lite"/>
    </source>
</evidence>
<dbReference type="CTD" id="51605"/>
<reference evidence="10" key="2">
    <citation type="submission" date="2025-04" db="UniProtKB">
        <authorList>
            <consortium name="RefSeq"/>
        </authorList>
    </citation>
    <scope>IDENTIFICATION</scope>
</reference>
<evidence type="ECO:0000313" key="8">
    <source>
        <dbReference type="Ensembl" id="ENSSPAP00000015422.1"/>
    </source>
</evidence>
<dbReference type="GO" id="GO:0031515">
    <property type="term" value="C:tRNA (m1A) methyltransferase complex"/>
    <property type="evidence" value="ECO:0007669"/>
    <property type="project" value="UniProtKB-UniRule"/>
</dbReference>
<comment type="subunit">
    <text evidence="6">Heterotetramer.</text>
</comment>
<dbReference type="PANTHER" id="PTHR12945">
    <property type="entry name" value="TRANSLATION INITIATION FACTOR EIF3-RELATED"/>
    <property type="match status" value="1"/>
</dbReference>
<feature type="region of interest" description="Disordered" evidence="7">
    <location>
        <begin position="270"/>
        <end position="331"/>
    </location>
</feature>
<dbReference type="Pfam" id="PF04189">
    <property type="entry name" value="Gcd10p"/>
    <property type="match status" value="1"/>
</dbReference>
<evidence type="ECO:0000313" key="9">
    <source>
        <dbReference type="Proteomes" id="UP000694891"/>
    </source>
</evidence>
<dbReference type="SMR" id="A0A3B5APF2"/>
<keyword evidence="4 6" id="KW-0819">tRNA processing</keyword>
<dbReference type="GO" id="GO:0005634">
    <property type="term" value="C:nucleus"/>
    <property type="evidence" value="ECO:0007669"/>
    <property type="project" value="UniProtKB-SubCell"/>
</dbReference>
<keyword evidence="9" id="KW-1185">Reference proteome</keyword>
<sequence>MADNGDDQYRINEGDYVVLKRGDIFKAVQILPKKKVIFEKQWFFLDNAVGNLYSTTFEISSGGILQPQKQKETGNPSDLKEAGTDNRHIVDDGKSQKLTRDDIETLKEQGLKGQEIIQQLIENSSTFRDKTEYAQDKYIKKKKKKYENTVTILKPSCRILAMMYHGREPGKICHLRYDTLAQMLTLANIHAGSKVLVFETCAGLVLGSVMERMGGHGSVIQMYPGGGPVRAGVESFGFPAHFHDTLHEFPICHVNALLAGALDAAAKDPTADEKQFGLAAEEEQIPPEAEQQGSPEEQSMETNTEDDAGQDQEKIEKEKRREAKAQEKKVKLEEKQKKLAAAAALLEGRNADGLVIASRFHPCPVLMTLLRFLSPSRPFVVYSQYKEPLIECYTKLREVGGTVNLRLTDTWLRHYQVLPNRTHPVLLMSGGGGYLLSGTTIAADRSKPAAPQQSEEPAPKRQKLKDTEG</sequence>
<dbReference type="PANTHER" id="PTHR12945:SF0">
    <property type="entry name" value="TRNA (ADENINE(58)-N(1))-METHYLTRANSFERASE NON-CATALYTIC SUBUNIT TRM6"/>
    <property type="match status" value="1"/>
</dbReference>
<feature type="region of interest" description="Disordered" evidence="7">
    <location>
        <begin position="444"/>
        <end position="469"/>
    </location>
</feature>
<protein>
    <recommendedName>
        <fullName evidence="3 6">tRNA (adenine(58)-N(1))-methyltransferase non-catalytic subunit TRM6</fullName>
    </recommendedName>
</protein>
<evidence type="ECO:0000313" key="10">
    <source>
        <dbReference type="RefSeq" id="XP_008286178.1"/>
    </source>
</evidence>
<gene>
    <name evidence="10" type="primary">trmt6</name>
</gene>
<dbReference type="GO" id="GO:0030488">
    <property type="term" value="P:tRNA methylation"/>
    <property type="evidence" value="ECO:0007669"/>
    <property type="project" value="InterPro"/>
</dbReference>
<accession>A0A3B5APF2</accession>
<dbReference type="RefSeq" id="XP_008286178.1">
    <property type="nucleotide sequence ID" value="XM_008287956.1"/>
</dbReference>
<dbReference type="Proteomes" id="UP000694891">
    <property type="component" value="Unplaced"/>
</dbReference>
<comment type="similarity">
    <text evidence="2 6">Belongs to the TRM6/GCD10 family.</text>
</comment>
<dbReference type="Ensembl" id="ENSSPAT00000015671.1">
    <property type="protein sequence ID" value="ENSSPAP00000015422.1"/>
    <property type="gene ID" value="ENSSPAG00000011628.1"/>
</dbReference>